<comment type="catalytic activity">
    <reaction evidence="10 11 14">
        <text>IMP + NAD(+) + H2O = XMP + NADH + H(+)</text>
        <dbReference type="Rhea" id="RHEA:11708"/>
        <dbReference type="ChEBI" id="CHEBI:15377"/>
        <dbReference type="ChEBI" id="CHEBI:15378"/>
        <dbReference type="ChEBI" id="CHEBI:57464"/>
        <dbReference type="ChEBI" id="CHEBI:57540"/>
        <dbReference type="ChEBI" id="CHEBI:57945"/>
        <dbReference type="ChEBI" id="CHEBI:58053"/>
        <dbReference type="EC" id="1.1.1.205"/>
    </reaction>
</comment>
<comment type="similarity">
    <text evidence="2 11 13">Belongs to the IMPDH/GMPR family.</text>
</comment>
<feature type="active site" description="Thioimidate intermediate" evidence="11">
    <location>
        <position position="322"/>
    </location>
</feature>
<organism evidence="16 17">
    <name type="scientific">Brevibacterium salitolerans</name>
    <dbReference type="NCBI Taxonomy" id="1403566"/>
    <lineage>
        <taxon>Bacteria</taxon>
        <taxon>Bacillati</taxon>
        <taxon>Actinomycetota</taxon>
        <taxon>Actinomycetes</taxon>
        <taxon>Micrococcales</taxon>
        <taxon>Brevibacteriaceae</taxon>
        <taxon>Brevibacterium</taxon>
    </lineage>
</organism>
<feature type="binding site" evidence="11">
    <location>
        <position position="494"/>
    </location>
    <ligand>
        <name>K(+)</name>
        <dbReference type="ChEBI" id="CHEBI:29103"/>
        <note>ligand shared between two tetrameric partners</note>
    </ligand>
</feature>
<name>A0ABP5IVS8_9MICO</name>
<evidence type="ECO:0000256" key="3">
    <source>
        <dbReference type="ARBA" id="ARBA00022723"/>
    </source>
</evidence>
<keyword evidence="8 11" id="KW-0520">NAD</keyword>
<dbReference type="PANTHER" id="PTHR11911:SF111">
    <property type="entry name" value="INOSINE-5'-MONOPHOSPHATE DEHYDROGENASE"/>
    <property type="match status" value="1"/>
</dbReference>
<comment type="pathway">
    <text evidence="11 14">Purine metabolism; XMP biosynthesis via de novo pathway; XMP from IMP: step 1/1.</text>
</comment>
<comment type="subunit">
    <text evidence="11">Homotetramer.</text>
</comment>
<feature type="binding site" evidence="11">
    <location>
        <position position="492"/>
    </location>
    <ligand>
        <name>K(+)</name>
        <dbReference type="ChEBI" id="CHEBI:29103"/>
        <note>ligand shared between two tetrameric partners</note>
    </ligand>
</feature>
<comment type="caution">
    <text evidence="16">The sequence shown here is derived from an EMBL/GenBank/DDBJ whole genome shotgun (WGS) entry which is preliminary data.</text>
</comment>
<evidence type="ECO:0000313" key="17">
    <source>
        <dbReference type="Proteomes" id="UP001500984"/>
    </source>
</evidence>
<keyword evidence="6 11" id="KW-0630">Potassium</keyword>
<dbReference type="InterPro" id="IPR015875">
    <property type="entry name" value="IMP_DH/GMP_Rdtase_CS"/>
</dbReference>
<dbReference type="InterPro" id="IPR000644">
    <property type="entry name" value="CBS_dom"/>
</dbReference>
<protein>
    <recommendedName>
        <fullName evidence="11 14">Inosine-5'-monophosphate dehydrogenase</fullName>
        <shortName evidence="11">IMP dehydrogenase</shortName>
        <shortName evidence="11">IMPD</shortName>
        <shortName evidence="11">IMPDH</shortName>
        <ecNumber evidence="11 14">1.1.1.205</ecNumber>
    </recommendedName>
</protein>
<feature type="binding site" evidence="11">
    <location>
        <begin position="378"/>
        <end position="379"/>
    </location>
    <ligand>
        <name>IMP</name>
        <dbReference type="ChEBI" id="CHEBI:58053"/>
    </ligand>
</feature>
<feature type="domain" description="CBS" evidence="15">
    <location>
        <begin position="169"/>
        <end position="226"/>
    </location>
</feature>
<keyword evidence="3 11" id="KW-0479">Metal-binding</keyword>
<dbReference type="RefSeq" id="WP_291794748.1">
    <property type="nucleotide sequence ID" value="NZ_BAAAPZ010000018.1"/>
</dbReference>
<dbReference type="PROSITE" id="PS00487">
    <property type="entry name" value="IMP_DH_GMP_RED"/>
    <property type="match status" value="1"/>
</dbReference>
<reference evidence="17" key="1">
    <citation type="journal article" date="2019" name="Int. J. Syst. Evol. Microbiol.">
        <title>The Global Catalogue of Microorganisms (GCM) 10K type strain sequencing project: providing services to taxonomists for standard genome sequencing and annotation.</title>
        <authorList>
            <consortium name="The Broad Institute Genomics Platform"/>
            <consortium name="The Broad Institute Genome Sequencing Center for Infectious Disease"/>
            <person name="Wu L."/>
            <person name="Ma J."/>
        </authorList>
    </citation>
    <scope>NUCLEOTIDE SEQUENCE [LARGE SCALE GENOMIC DNA]</scope>
    <source>
        <strain evidence="17">JCM 15900</strain>
    </source>
</reference>
<dbReference type="InterPro" id="IPR046342">
    <property type="entry name" value="CBS_dom_sf"/>
</dbReference>
<dbReference type="CDD" id="cd00381">
    <property type="entry name" value="IMPDH"/>
    <property type="match status" value="1"/>
</dbReference>
<dbReference type="SUPFAM" id="SSF54631">
    <property type="entry name" value="CBS-domain pair"/>
    <property type="match status" value="1"/>
</dbReference>
<dbReference type="InterPro" id="IPR001093">
    <property type="entry name" value="IMP_DH_GMPRt"/>
</dbReference>
<comment type="cofactor">
    <cofactor evidence="1 11">
        <name>K(+)</name>
        <dbReference type="ChEBI" id="CHEBI:29103"/>
    </cofactor>
</comment>
<dbReference type="PROSITE" id="PS51371">
    <property type="entry name" value="CBS"/>
    <property type="match status" value="2"/>
</dbReference>
<feature type="binding site" description="in other chain" evidence="11">
    <location>
        <position position="319"/>
    </location>
    <ligand>
        <name>K(+)</name>
        <dbReference type="ChEBI" id="CHEBI:29103"/>
        <note>ligand shared between two tetrameric partners</note>
    </ligand>
</feature>
<comment type="caution">
    <text evidence="11">Lacks conserved residue(s) required for the propagation of feature annotation.</text>
</comment>
<dbReference type="NCBIfam" id="TIGR01302">
    <property type="entry name" value="IMP_dehydrog"/>
    <property type="match status" value="1"/>
</dbReference>
<dbReference type="Pfam" id="PF00478">
    <property type="entry name" value="IMPDH"/>
    <property type="match status" value="1"/>
</dbReference>
<feature type="active site" description="Proton acceptor" evidence="11">
    <location>
        <position position="423"/>
    </location>
</feature>
<accession>A0ABP5IVS8</accession>
<keyword evidence="17" id="KW-1185">Reference proteome</keyword>
<dbReference type="SMART" id="SM01240">
    <property type="entry name" value="IMPDH"/>
    <property type="match status" value="1"/>
</dbReference>
<dbReference type="Gene3D" id="3.20.20.70">
    <property type="entry name" value="Aldolase class I"/>
    <property type="match status" value="1"/>
</dbReference>
<evidence type="ECO:0000256" key="9">
    <source>
        <dbReference type="ARBA" id="ARBA00023122"/>
    </source>
</evidence>
<dbReference type="SUPFAM" id="SSF51412">
    <property type="entry name" value="Inosine monophosphate dehydrogenase (IMPDH)"/>
    <property type="match status" value="1"/>
</dbReference>
<feature type="domain" description="CBS" evidence="15">
    <location>
        <begin position="106"/>
        <end position="164"/>
    </location>
</feature>
<feature type="binding site" evidence="11">
    <location>
        <position position="438"/>
    </location>
    <ligand>
        <name>IMP</name>
        <dbReference type="ChEBI" id="CHEBI:58053"/>
    </ligand>
</feature>
<evidence type="ECO:0000256" key="4">
    <source>
        <dbReference type="ARBA" id="ARBA00022749"/>
    </source>
</evidence>
<feature type="binding site" evidence="11">
    <location>
        <position position="493"/>
    </location>
    <ligand>
        <name>K(+)</name>
        <dbReference type="ChEBI" id="CHEBI:29103"/>
        <note>ligand shared between two tetrameric partners</note>
    </ligand>
</feature>
<evidence type="ECO:0000256" key="14">
    <source>
        <dbReference type="RuleBase" id="RU003928"/>
    </source>
</evidence>
<dbReference type="PANTHER" id="PTHR11911">
    <property type="entry name" value="INOSINE-5-MONOPHOSPHATE DEHYDROGENASE RELATED"/>
    <property type="match status" value="1"/>
</dbReference>
<evidence type="ECO:0000256" key="6">
    <source>
        <dbReference type="ARBA" id="ARBA00022958"/>
    </source>
</evidence>
<dbReference type="PIRSF" id="PIRSF000130">
    <property type="entry name" value="IMPDH"/>
    <property type="match status" value="1"/>
</dbReference>
<evidence type="ECO:0000259" key="15">
    <source>
        <dbReference type="PROSITE" id="PS51371"/>
    </source>
</evidence>
<comment type="activity regulation">
    <text evidence="11">Mycophenolic acid (MPA) is a non-competitive inhibitor that prevents formation of the closed enzyme conformation by binding to the same site as the amobile flap. In contrast, mizoribine monophosphate (MZP) is a competitive inhibitor that induces the closed conformation. MPA is a potent inhibitor of mammalian IMPDHs but a poor inhibitor of the bacterial enzymes. MZP is a more potent inhibitor of bacterial IMPDH.</text>
</comment>
<evidence type="ECO:0000313" key="16">
    <source>
        <dbReference type="EMBL" id="GAA2105160.1"/>
    </source>
</evidence>
<dbReference type="HAMAP" id="MF_01964">
    <property type="entry name" value="IMPDH"/>
    <property type="match status" value="1"/>
</dbReference>
<feature type="binding site" description="in other chain" evidence="11">
    <location>
        <position position="317"/>
    </location>
    <ligand>
        <name>K(+)</name>
        <dbReference type="ChEBI" id="CHEBI:29103"/>
        <note>ligand shared between two tetrameric partners</note>
    </ligand>
</feature>
<dbReference type="Proteomes" id="UP001500984">
    <property type="component" value="Unassembled WGS sequence"/>
</dbReference>
<keyword evidence="4 11" id="KW-0332">GMP biosynthesis</keyword>
<comment type="function">
    <text evidence="11">Catalyzes the conversion of inosine 5'-phosphate (IMP) to xanthosine 5'-phosphate (XMP), the first committed and rate-limiting step in the de novo synthesis of guanine nucleotides, and therefore plays an important role in the regulation of cell growth.</text>
</comment>
<evidence type="ECO:0000256" key="13">
    <source>
        <dbReference type="RuleBase" id="RU003927"/>
    </source>
</evidence>
<evidence type="ECO:0000256" key="7">
    <source>
        <dbReference type="ARBA" id="ARBA00023002"/>
    </source>
</evidence>
<feature type="binding site" evidence="11">
    <location>
        <position position="263"/>
    </location>
    <ligand>
        <name>NAD(+)</name>
        <dbReference type="ChEBI" id="CHEBI:57540"/>
    </ligand>
</feature>
<evidence type="ECO:0000256" key="8">
    <source>
        <dbReference type="ARBA" id="ARBA00023027"/>
    </source>
</evidence>
<dbReference type="Pfam" id="PF00571">
    <property type="entry name" value="CBS"/>
    <property type="match status" value="2"/>
</dbReference>
<dbReference type="SMART" id="SM00116">
    <property type="entry name" value="CBS"/>
    <property type="match status" value="2"/>
</dbReference>
<feature type="binding site" evidence="11">
    <location>
        <position position="320"/>
    </location>
    <ligand>
        <name>IMP</name>
        <dbReference type="ChEBI" id="CHEBI:58053"/>
    </ligand>
</feature>
<keyword evidence="5 11" id="KW-0658">Purine biosynthesis</keyword>
<evidence type="ECO:0000256" key="1">
    <source>
        <dbReference type="ARBA" id="ARBA00001958"/>
    </source>
</evidence>
<evidence type="ECO:0000256" key="2">
    <source>
        <dbReference type="ARBA" id="ARBA00005502"/>
    </source>
</evidence>
<evidence type="ECO:0000256" key="10">
    <source>
        <dbReference type="ARBA" id="ARBA00048028"/>
    </source>
</evidence>
<feature type="binding site" evidence="11">
    <location>
        <begin position="402"/>
        <end position="406"/>
    </location>
    <ligand>
        <name>IMP</name>
        <dbReference type="ChEBI" id="CHEBI:58053"/>
    </ligand>
</feature>
<dbReference type="InterPro" id="IPR013785">
    <property type="entry name" value="Aldolase_TIM"/>
</dbReference>
<evidence type="ECO:0000256" key="11">
    <source>
        <dbReference type="HAMAP-Rule" id="MF_01964"/>
    </source>
</evidence>
<dbReference type="EMBL" id="BAAAPZ010000018">
    <property type="protein sequence ID" value="GAA2105160.1"/>
    <property type="molecule type" value="Genomic_DNA"/>
</dbReference>
<keyword evidence="9 12" id="KW-0129">CBS domain</keyword>
<proteinExistence type="inferred from homology"/>
<sequence>MAAEHTGNAAAAQGDPFGLTGLTYDDILLLPGETDVIPSEASTATKLTRELDISIPLVSAAMDTVTESRMAIAMARIGGMGIVHRNLSKEDQAEEVDYVKRSESGMIDNPVTITPDRTIAELDEICGQYRISGLPVVDESGVLVGIITNRDLRFIPNDVFSTATVGEHMTTAPLHTAPVGVSREEAYRILAEHKIEKLPLVDEHNVLRGLITVKDFVKKEEYPLASKDGQGRLLVGAAVGFYGDAQERAGLLAEAGVDVLVVDTANGHARGVTDMIRGLKQDPAFRDVQVIGGNVATTEGAQALIDAGADAIKVGVGPGSICTTRVVAGVGVPQVTAIHLAAQAARKAGVPVIGDGGLQYSGDIGKALVAGADSVMLGSLFAGTAESPGDLILVNGKQYKAYRGMGSLGAMAPRKGKSYSKDRYFQADVATDTDLIPEGIEGRVAYRGPLRQVANQLTGGLRQTMFYVGARTIPELKERGRFVRLTTAGLKESHPHDIQMTVEAPNYHSK</sequence>
<dbReference type="CDD" id="cd04601">
    <property type="entry name" value="CBS_pair_IMPDH"/>
    <property type="match status" value="1"/>
</dbReference>
<feature type="binding site" evidence="11">
    <location>
        <begin position="355"/>
        <end position="357"/>
    </location>
    <ligand>
        <name>IMP</name>
        <dbReference type="ChEBI" id="CHEBI:58053"/>
    </ligand>
</feature>
<gene>
    <name evidence="11 16" type="primary">guaB</name>
    <name evidence="16" type="ORF">GCM10009823_30350</name>
</gene>
<evidence type="ECO:0000256" key="12">
    <source>
        <dbReference type="PROSITE-ProRule" id="PRU00703"/>
    </source>
</evidence>
<feature type="binding site" description="in other chain" evidence="11">
    <location>
        <position position="322"/>
    </location>
    <ligand>
        <name>K(+)</name>
        <dbReference type="ChEBI" id="CHEBI:29103"/>
        <note>ligand shared between two tetrameric partners</note>
    </ligand>
</feature>
<evidence type="ECO:0000256" key="5">
    <source>
        <dbReference type="ARBA" id="ARBA00022755"/>
    </source>
</evidence>
<dbReference type="InterPro" id="IPR005990">
    <property type="entry name" value="IMP_DH"/>
</dbReference>
<feature type="binding site" evidence="11">
    <location>
        <begin position="315"/>
        <end position="317"/>
    </location>
    <ligand>
        <name>NAD(+)</name>
        <dbReference type="ChEBI" id="CHEBI:57540"/>
    </ligand>
</feature>
<dbReference type="EC" id="1.1.1.205" evidence="11 14"/>
<keyword evidence="7 11" id="KW-0560">Oxidoreductase</keyword>